<comment type="PTM">
    <text evidence="6">Phosphorylation at Ser-723 and Ser-724 promotes nuclear export.</text>
</comment>
<evidence type="ECO:0000256" key="7">
    <source>
        <dbReference type="SAM" id="MobiDB-lite"/>
    </source>
</evidence>
<feature type="modified residue" description="Phosphoserine; by CK1" evidence="6">
    <location>
        <position position="723"/>
    </location>
</feature>
<dbReference type="GO" id="GO:0000054">
    <property type="term" value="P:ribosomal subunit export from nucleus"/>
    <property type="evidence" value="ECO:0007669"/>
    <property type="project" value="UniProtKB-UniRule"/>
</dbReference>
<dbReference type="SUPFAM" id="SSF55909">
    <property type="entry name" value="Pentein"/>
    <property type="match status" value="1"/>
</dbReference>
<feature type="compositionally biased region" description="Basic and acidic residues" evidence="7">
    <location>
        <begin position="136"/>
        <end position="148"/>
    </location>
</feature>
<comment type="function">
    <text evidence="6">Binds to the 60S ribosomal subunit and prevents its association with the 40S ribosomal subunit to form the 80S initiation complex in the cytoplasm. Is also involved in ribosome biogenesis. Associates with pre-60S subunits in the nucleus and is involved in its nuclear export.</text>
</comment>
<keyword evidence="9" id="KW-1185">Reference proteome</keyword>
<dbReference type="HAMAP" id="MF_00032">
    <property type="entry name" value="eIF_6"/>
    <property type="match status" value="1"/>
</dbReference>
<evidence type="ECO:0000256" key="6">
    <source>
        <dbReference type="HAMAP-Rule" id="MF_03132"/>
    </source>
</evidence>
<evidence type="ECO:0000256" key="5">
    <source>
        <dbReference type="ARBA" id="ARBA00023242"/>
    </source>
</evidence>
<keyword evidence="6" id="KW-0597">Phosphoprotein</keyword>
<comment type="subunit">
    <text evidence="6">Monomer. Associates with the 60S ribosomal subunit.</text>
</comment>
<feature type="compositionally biased region" description="Basic and acidic residues" evidence="7">
    <location>
        <begin position="76"/>
        <end position="86"/>
    </location>
</feature>
<dbReference type="EMBL" id="MU865090">
    <property type="protein sequence ID" value="KAK4457923.1"/>
    <property type="molecule type" value="Genomic_DNA"/>
</dbReference>
<dbReference type="Gene3D" id="3.75.10.10">
    <property type="entry name" value="L-arginine/glycine Amidinotransferase, Chain A"/>
    <property type="match status" value="1"/>
</dbReference>
<evidence type="ECO:0000256" key="3">
    <source>
        <dbReference type="ARBA" id="ARBA00022540"/>
    </source>
</evidence>
<dbReference type="GO" id="GO:0005737">
    <property type="term" value="C:cytoplasm"/>
    <property type="evidence" value="ECO:0007669"/>
    <property type="project" value="UniProtKB-SubCell"/>
</dbReference>
<dbReference type="Proteomes" id="UP001321749">
    <property type="component" value="Unassembled WGS sequence"/>
</dbReference>
<feature type="region of interest" description="Disordered" evidence="7">
    <location>
        <begin position="399"/>
        <end position="451"/>
    </location>
</feature>
<feature type="compositionally biased region" description="Low complexity" evidence="7">
    <location>
        <begin position="88"/>
        <end position="105"/>
    </location>
</feature>
<keyword evidence="5 6" id="KW-0539">Nucleus</keyword>
<keyword evidence="1 6" id="KW-0963">Cytoplasm</keyword>
<dbReference type="GO" id="GO:0042273">
    <property type="term" value="P:ribosomal large subunit biogenesis"/>
    <property type="evidence" value="ECO:0007669"/>
    <property type="project" value="UniProtKB-UniRule"/>
</dbReference>
<evidence type="ECO:0000256" key="2">
    <source>
        <dbReference type="ARBA" id="ARBA00022517"/>
    </source>
</evidence>
<feature type="region of interest" description="Disordered" evidence="7">
    <location>
        <begin position="168"/>
        <end position="220"/>
    </location>
</feature>
<feature type="compositionally biased region" description="Polar residues" evidence="7">
    <location>
        <begin position="192"/>
        <end position="203"/>
    </location>
</feature>
<dbReference type="GO" id="GO:0043023">
    <property type="term" value="F:ribosomal large subunit binding"/>
    <property type="evidence" value="ECO:0007669"/>
    <property type="project" value="UniProtKB-UniRule"/>
</dbReference>
<keyword evidence="3 6" id="KW-0396">Initiation factor</keyword>
<dbReference type="InterPro" id="IPR002769">
    <property type="entry name" value="eIF6"/>
</dbReference>
<keyword evidence="2 6" id="KW-0690">Ribosome biogenesis</keyword>
<reference evidence="8" key="2">
    <citation type="submission" date="2023-06" db="EMBL/GenBank/DDBJ databases">
        <authorList>
            <consortium name="Lawrence Berkeley National Laboratory"/>
            <person name="Mondo S.J."/>
            <person name="Hensen N."/>
            <person name="Bonometti L."/>
            <person name="Westerberg I."/>
            <person name="Brannstrom I.O."/>
            <person name="Guillou S."/>
            <person name="Cros-Aarteil S."/>
            <person name="Calhoun S."/>
            <person name="Haridas S."/>
            <person name="Kuo A."/>
            <person name="Pangilinan J."/>
            <person name="Riley R."/>
            <person name="Labutti K."/>
            <person name="Andreopoulos B."/>
            <person name="Lipzen A."/>
            <person name="Chen C."/>
            <person name="Yanf M."/>
            <person name="Daum C."/>
            <person name="Ng V."/>
            <person name="Clum A."/>
            <person name="Steindorff A."/>
            <person name="Ohm R."/>
            <person name="Martin F."/>
            <person name="Silar P."/>
            <person name="Natvig D."/>
            <person name="Lalanne C."/>
            <person name="Gautier V."/>
            <person name="Ament-Velasquez S.L."/>
            <person name="Kruys A."/>
            <person name="Hutchinson M.I."/>
            <person name="Powell A.J."/>
            <person name="Barry K."/>
            <person name="Miller A.N."/>
            <person name="Grigoriev I.V."/>
            <person name="Debuchy R."/>
            <person name="Gladieux P."/>
            <person name="Thoren M.H."/>
            <person name="Johannesson H."/>
        </authorList>
    </citation>
    <scope>NUCLEOTIDE SEQUENCE</scope>
    <source>
        <strain evidence="8">PSN324</strain>
    </source>
</reference>
<feature type="region of interest" description="Disordered" evidence="7">
    <location>
        <begin position="70"/>
        <end position="148"/>
    </location>
</feature>
<dbReference type="CDD" id="cd00527">
    <property type="entry name" value="IF6"/>
    <property type="match status" value="1"/>
</dbReference>
<name>A0AAV9HBB0_9PEZI</name>
<evidence type="ECO:0000313" key="8">
    <source>
        <dbReference type="EMBL" id="KAK4457923.1"/>
    </source>
</evidence>
<keyword evidence="4 6" id="KW-0648">Protein biosynthesis</keyword>
<sequence length="795" mass="87611">MPDEHNQHPTLDPSQLRTADALVDSILDALPSPTTLGQTLSQSAELRRALDHFRGNIRAVHRDLDLFESYNMSSGSDRDLRRRFNRDPPSTNEPPSNSSGISSNPPFLPPLRSLGSPARSRMATSSGSGSRPSRHRTGEPLSDRRENDMTARLVGTITGLHQTLSGINTRLPNLEGRTATSRPYSPPPLIQRSMSPPLHSSNDSAEENRRVKRRKLDSDKAGSSFKGFRYGKLGQVEPGPLKMEIVSCDGGLFGDEQMYPPENILKNDGSVYCTKGNRCNIVLQHQGATVFNLKELIIKAPGSSYSCPVREGMVFVAMKSDEILKRTTDYQIQYSPRSRPANTLVYSIRHEDDGTSIARFHQRPQRSYTFGLDDEDDYRVAQVPQEFTIQQSEFKITTECTEEESDGDDDAQRFIPPHLRSSRRRTPNRIGALPFESGGSSEDEGDAWNQSASDWPVFDGDLIRRHPRDVRRNATSGMTLEEAAEASQLATQEAVRAVGGTLMAPLAHFSIQRDKNKCTIRFDPPVSGRYILLKMWNPTHHDTSKNIDIQAVIANGFAGPRVGVFSTLTNSFALVAVGASENFYSVFEAELQDVIPICRTTIAGTRIIGRLTAGNRKGLLVPTTTTDQELQHLRNSLPDEVRIQRIEERLSALGNVIVCNDHTALIHPDLERETEEIIADVLGVEVFRQTIADNVLVGTYMALSNQGGLVHPKTSIQDQDELSSLLQVPLVAGSVNRGSNVIGGGMVVNDWMAVTGLDTTAPELSVIESVFRLGEGNAPGAVNTSLKETMVESFY</sequence>
<evidence type="ECO:0000256" key="4">
    <source>
        <dbReference type="ARBA" id="ARBA00022917"/>
    </source>
</evidence>
<dbReference type="GO" id="GO:0005730">
    <property type="term" value="C:nucleolus"/>
    <property type="evidence" value="ECO:0007669"/>
    <property type="project" value="UniProtKB-SubCell"/>
</dbReference>
<protein>
    <recommendedName>
        <fullName evidence="6">Eukaryotic translation initiation factor 6</fullName>
        <shortName evidence="6">eIF-6</shortName>
    </recommendedName>
</protein>
<comment type="caution">
    <text evidence="8">The sequence shown here is derived from an EMBL/GenBank/DDBJ whole genome shotgun (WGS) entry which is preliminary data.</text>
</comment>
<accession>A0AAV9HBB0</accession>
<dbReference type="GO" id="GO:0003743">
    <property type="term" value="F:translation initiation factor activity"/>
    <property type="evidence" value="ECO:0007669"/>
    <property type="project" value="UniProtKB-UniRule"/>
</dbReference>
<dbReference type="FunFam" id="3.75.10.10:FF:000001">
    <property type="entry name" value="Eukaryotic translation initiation factor 6"/>
    <property type="match status" value="1"/>
</dbReference>
<feature type="compositionally biased region" description="Acidic residues" evidence="7">
    <location>
        <begin position="400"/>
        <end position="409"/>
    </location>
</feature>
<dbReference type="Pfam" id="PF01912">
    <property type="entry name" value="eIF-6"/>
    <property type="match status" value="1"/>
</dbReference>
<dbReference type="GO" id="GO:0042256">
    <property type="term" value="P:cytosolic ribosome assembly"/>
    <property type="evidence" value="ECO:0007669"/>
    <property type="project" value="UniProtKB-UniRule"/>
</dbReference>
<feature type="modified residue" description="Phosphoserine; by CK1" evidence="6">
    <location>
        <position position="724"/>
    </location>
</feature>
<dbReference type="PANTHER" id="PTHR10784">
    <property type="entry name" value="TRANSLATION INITIATION FACTOR 6"/>
    <property type="match status" value="1"/>
</dbReference>
<evidence type="ECO:0000313" key="9">
    <source>
        <dbReference type="Proteomes" id="UP001321749"/>
    </source>
</evidence>
<dbReference type="SMART" id="SM00654">
    <property type="entry name" value="eIF6"/>
    <property type="match status" value="1"/>
</dbReference>
<dbReference type="NCBIfam" id="TIGR00323">
    <property type="entry name" value="eIF-6"/>
    <property type="match status" value="1"/>
</dbReference>
<organism evidence="8 9">
    <name type="scientific">Cladorrhinum samala</name>
    <dbReference type="NCBI Taxonomy" id="585594"/>
    <lineage>
        <taxon>Eukaryota</taxon>
        <taxon>Fungi</taxon>
        <taxon>Dikarya</taxon>
        <taxon>Ascomycota</taxon>
        <taxon>Pezizomycotina</taxon>
        <taxon>Sordariomycetes</taxon>
        <taxon>Sordariomycetidae</taxon>
        <taxon>Sordariales</taxon>
        <taxon>Podosporaceae</taxon>
        <taxon>Cladorrhinum</taxon>
    </lineage>
</organism>
<comment type="similarity">
    <text evidence="6">Belongs to the eIF-6 family.</text>
</comment>
<gene>
    <name evidence="6" type="primary">TIF6</name>
    <name evidence="8" type="ORF">QBC42DRAFT_341379</name>
</gene>
<proteinExistence type="inferred from homology"/>
<reference evidence="8" key="1">
    <citation type="journal article" date="2023" name="Mol. Phylogenet. Evol.">
        <title>Genome-scale phylogeny and comparative genomics of the fungal order Sordariales.</title>
        <authorList>
            <person name="Hensen N."/>
            <person name="Bonometti L."/>
            <person name="Westerberg I."/>
            <person name="Brannstrom I.O."/>
            <person name="Guillou S."/>
            <person name="Cros-Aarteil S."/>
            <person name="Calhoun S."/>
            <person name="Haridas S."/>
            <person name="Kuo A."/>
            <person name="Mondo S."/>
            <person name="Pangilinan J."/>
            <person name="Riley R."/>
            <person name="LaButti K."/>
            <person name="Andreopoulos B."/>
            <person name="Lipzen A."/>
            <person name="Chen C."/>
            <person name="Yan M."/>
            <person name="Daum C."/>
            <person name="Ng V."/>
            <person name="Clum A."/>
            <person name="Steindorff A."/>
            <person name="Ohm R.A."/>
            <person name="Martin F."/>
            <person name="Silar P."/>
            <person name="Natvig D.O."/>
            <person name="Lalanne C."/>
            <person name="Gautier V."/>
            <person name="Ament-Velasquez S.L."/>
            <person name="Kruys A."/>
            <person name="Hutchinson M.I."/>
            <person name="Powell A.J."/>
            <person name="Barry K."/>
            <person name="Miller A.N."/>
            <person name="Grigoriev I.V."/>
            <person name="Debuchy R."/>
            <person name="Gladieux P."/>
            <person name="Hiltunen Thoren M."/>
            <person name="Johannesson H."/>
        </authorList>
    </citation>
    <scope>NUCLEOTIDE SEQUENCE</scope>
    <source>
        <strain evidence="8">PSN324</strain>
    </source>
</reference>
<comment type="subcellular location">
    <subcellularLocation>
        <location evidence="6">Cytoplasm</location>
    </subcellularLocation>
    <subcellularLocation>
        <location evidence="6">Nucleus</location>
        <location evidence="6">Nucleolus</location>
    </subcellularLocation>
    <text evidence="6">Shuttles between cytoplasm and nucleus/nucleolus.</text>
</comment>
<evidence type="ECO:0000256" key="1">
    <source>
        <dbReference type="ARBA" id="ARBA00022490"/>
    </source>
</evidence>
<dbReference type="AlphaFoldDB" id="A0AAV9HBB0"/>